<dbReference type="EMBL" id="JADWVN010000026">
    <property type="protein sequence ID" value="MBL7527678.1"/>
    <property type="molecule type" value="Genomic_DNA"/>
</dbReference>
<keyword evidence="2" id="KW-1185">Reference proteome</keyword>
<protein>
    <submittedName>
        <fullName evidence="1">Uncharacterized protein</fullName>
    </submittedName>
</protein>
<dbReference type="Proteomes" id="UP000809910">
    <property type="component" value="Unassembled WGS sequence"/>
</dbReference>
<dbReference type="RefSeq" id="WP_203108840.1">
    <property type="nucleotide sequence ID" value="NZ_JADOBG010000010.1"/>
</dbReference>
<name>A0ABS1WEB0_9GAMM</name>
<evidence type="ECO:0000313" key="1">
    <source>
        <dbReference type="EMBL" id="MBL7527678.1"/>
    </source>
</evidence>
<proteinExistence type="predicted"/>
<accession>A0ABS1WEB0</accession>
<comment type="caution">
    <text evidence="1">The sequence shown here is derived from an EMBL/GenBank/DDBJ whole genome shotgun (WGS) entry which is preliminary data.</text>
</comment>
<organism evidence="1 2">
    <name type="scientific">Legionella bononiensis</name>
    <dbReference type="NCBI Taxonomy" id="2793102"/>
    <lineage>
        <taxon>Bacteria</taxon>
        <taxon>Pseudomonadati</taxon>
        <taxon>Pseudomonadota</taxon>
        <taxon>Gammaproteobacteria</taxon>
        <taxon>Legionellales</taxon>
        <taxon>Legionellaceae</taxon>
        <taxon>Legionella</taxon>
    </lineage>
</organism>
<evidence type="ECO:0000313" key="2">
    <source>
        <dbReference type="Proteomes" id="UP000809910"/>
    </source>
</evidence>
<sequence>MFKEIPRLCEQREAIHNGALVDERDPVLRLRLIQATFAIRPSCVNE</sequence>
<reference evidence="1 2" key="1">
    <citation type="submission" date="2020-12" db="EMBL/GenBank/DDBJ databases">
        <title>WGS of Legionella: environmental sample.</title>
        <authorList>
            <person name="Cristino S."/>
            <person name="Girolamini L."/>
            <person name="Salaris S."/>
            <person name="Pascale M.R."/>
            <person name="Mazzotta M."/>
            <person name="Orsini M."/>
            <person name="Grottola A."/>
        </authorList>
    </citation>
    <scope>NUCLEOTIDE SEQUENCE [LARGE SCALE GENOMIC DNA]</scope>
    <source>
        <strain evidence="1 2">30cs62</strain>
    </source>
</reference>
<gene>
    <name evidence="1" type="ORF">I5282_14015</name>
</gene>